<dbReference type="STRING" id="502049.TH15_01530"/>
<evidence type="ECO:0000256" key="6">
    <source>
        <dbReference type="ARBA" id="ARBA00022989"/>
    </source>
</evidence>
<organism evidence="10 11">
    <name type="scientific">Thalassospira profundimaris</name>
    <dbReference type="NCBI Taxonomy" id="502049"/>
    <lineage>
        <taxon>Bacteria</taxon>
        <taxon>Pseudomonadati</taxon>
        <taxon>Pseudomonadota</taxon>
        <taxon>Alphaproteobacteria</taxon>
        <taxon>Rhodospirillales</taxon>
        <taxon>Thalassospiraceae</taxon>
        <taxon>Thalassospira</taxon>
    </lineage>
</organism>
<dbReference type="PROSITE" id="PS50928">
    <property type="entry name" value="ABC_TM1"/>
    <property type="match status" value="1"/>
</dbReference>
<feature type="transmembrane region" description="Helical" evidence="8">
    <location>
        <begin position="268"/>
        <end position="289"/>
    </location>
</feature>
<evidence type="ECO:0000259" key="9">
    <source>
        <dbReference type="PROSITE" id="PS50928"/>
    </source>
</evidence>
<feature type="transmembrane region" description="Helical" evidence="8">
    <location>
        <begin position="167"/>
        <end position="187"/>
    </location>
</feature>
<evidence type="ECO:0000313" key="11">
    <source>
        <dbReference type="Proteomes" id="UP000252517"/>
    </source>
</evidence>
<evidence type="ECO:0000256" key="4">
    <source>
        <dbReference type="ARBA" id="ARBA00022475"/>
    </source>
</evidence>
<sequence length="299" mass="33445">MKPMEFFTRHKRFWLIAPAVVYIGFFMGLPLLQMAYVSILERGTNGGVNWGSLSFDAYISFIFDRDLMDNLIINTDYLQIFLRSFELSALTTVLALILGFPTAFYIAMQPQSRRNMFIFLVTIPFWTNILVRNYAWMLLLRNGGLIDNLLNTIGLDTGGLDLLYTPYAVSIGLTYTYLPFMVLPIYASLEKLDHRLIEAAFDLGANKRKAMTRIILPLATPGIIAGSILVFIPCLGAYVTPELLGGGKFMMIANLIGSQFGAARNWPFGAALGFVLLALVLIAMMVYSLKFKKLPENAS</sequence>
<accession>A0A367XLE0</accession>
<dbReference type="PANTHER" id="PTHR42929:SF1">
    <property type="entry name" value="INNER MEMBRANE ABC TRANSPORTER PERMEASE PROTEIN YDCU-RELATED"/>
    <property type="match status" value="1"/>
</dbReference>
<evidence type="ECO:0000256" key="3">
    <source>
        <dbReference type="ARBA" id="ARBA00022448"/>
    </source>
</evidence>
<feature type="domain" description="ABC transmembrane type-1" evidence="9">
    <location>
        <begin position="81"/>
        <end position="287"/>
    </location>
</feature>
<dbReference type="GO" id="GO:0005886">
    <property type="term" value="C:plasma membrane"/>
    <property type="evidence" value="ECO:0007669"/>
    <property type="project" value="UniProtKB-SubCell"/>
</dbReference>
<keyword evidence="6 8" id="KW-1133">Transmembrane helix</keyword>
<dbReference type="CDD" id="cd06261">
    <property type="entry name" value="TM_PBP2"/>
    <property type="match status" value="1"/>
</dbReference>
<dbReference type="AlphaFoldDB" id="A0A367XLE0"/>
<evidence type="ECO:0000256" key="1">
    <source>
        <dbReference type="ARBA" id="ARBA00004651"/>
    </source>
</evidence>
<evidence type="ECO:0000313" key="10">
    <source>
        <dbReference type="EMBL" id="RCK53611.1"/>
    </source>
</evidence>
<comment type="caution">
    <text evidence="10">The sequence shown here is derived from an EMBL/GenBank/DDBJ whole genome shotgun (WGS) entry which is preliminary data.</text>
</comment>
<keyword evidence="7 8" id="KW-0472">Membrane</keyword>
<keyword evidence="5 8" id="KW-0812">Transmembrane</keyword>
<evidence type="ECO:0000256" key="8">
    <source>
        <dbReference type="RuleBase" id="RU363032"/>
    </source>
</evidence>
<reference evidence="10 11" key="1">
    <citation type="submission" date="2014-07" db="EMBL/GenBank/DDBJ databases">
        <title>Draft genome sequence of Thalassospira profundimaris S25-3-2.</title>
        <authorList>
            <person name="Lai Q."/>
            <person name="Shao Z."/>
        </authorList>
    </citation>
    <scope>NUCLEOTIDE SEQUENCE [LARGE SCALE GENOMIC DNA]</scope>
    <source>
        <strain evidence="10 11">S25-3-2</strain>
    </source>
</reference>
<dbReference type="Proteomes" id="UP000252517">
    <property type="component" value="Unassembled WGS sequence"/>
</dbReference>
<evidence type="ECO:0000256" key="5">
    <source>
        <dbReference type="ARBA" id="ARBA00022692"/>
    </source>
</evidence>
<dbReference type="Pfam" id="PF00528">
    <property type="entry name" value="BPD_transp_1"/>
    <property type="match status" value="1"/>
</dbReference>
<evidence type="ECO:0000256" key="7">
    <source>
        <dbReference type="ARBA" id="ARBA00023136"/>
    </source>
</evidence>
<feature type="transmembrane region" description="Helical" evidence="8">
    <location>
        <begin position="87"/>
        <end position="108"/>
    </location>
</feature>
<feature type="transmembrane region" description="Helical" evidence="8">
    <location>
        <begin position="12"/>
        <end position="32"/>
    </location>
</feature>
<comment type="subcellular location">
    <subcellularLocation>
        <location evidence="1 8">Cell membrane</location>
        <topology evidence="1 8">Multi-pass membrane protein</topology>
    </subcellularLocation>
</comment>
<feature type="transmembrane region" description="Helical" evidence="8">
    <location>
        <begin position="115"/>
        <end position="135"/>
    </location>
</feature>
<keyword evidence="3 8" id="KW-0813">Transport</keyword>
<comment type="similarity">
    <text evidence="2">Belongs to the binding-protein-dependent transport system permease family. CysTW subfamily.</text>
</comment>
<name>A0A367XLE0_9PROT</name>
<gene>
    <name evidence="10" type="ORF">TH25_03580</name>
</gene>
<dbReference type="PANTHER" id="PTHR42929">
    <property type="entry name" value="INNER MEMBRANE ABC TRANSPORTER PERMEASE PROTEIN YDCU-RELATED-RELATED"/>
    <property type="match status" value="1"/>
</dbReference>
<dbReference type="GO" id="GO:0055085">
    <property type="term" value="P:transmembrane transport"/>
    <property type="evidence" value="ECO:0007669"/>
    <property type="project" value="InterPro"/>
</dbReference>
<feature type="transmembrane region" description="Helical" evidence="8">
    <location>
        <begin position="214"/>
        <end position="239"/>
    </location>
</feature>
<protein>
    <submittedName>
        <fullName evidence="10">ABC transporter permease</fullName>
    </submittedName>
</protein>
<dbReference type="InterPro" id="IPR035906">
    <property type="entry name" value="MetI-like_sf"/>
</dbReference>
<evidence type="ECO:0000256" key="2">
    <source>
        <dbReference type="ARBA" id="ARBA00007069"/>
    </source>
</evidence>
<proteinExistence type="inferred from homology"/>
<dbReference type="Gene3D" id="1.10.3720.10">
    <property type="entry name" value="MetI-like"/>
    <property type="match status" value="1"/>
</dbReference>
<dbReference type="EMBL" id="JPWH01000002">
    <property type="protein sequence ID" value="RCK53611.1"/>
    <property type="molecule type" value="Genomic_DNA"/>
</dbReference>
<keyword evidence="4" id="KW-1003">Cell membrane</keyword>
<dbReference type="InterPro" id="IPR000515">
    <property type="entry name" value="MetI-like"/>
</dbReference>
<dbReference type="SUPFAM" id="SSF161098">
    <property type="entry name" value="MetI-like"/>
    <property type="match status" value="1"/>
</dbReference>